<evidence type="ECO:0000256" key="14">
    <source>
        <dbReference type="ARBA" id="ARBA00025221"/>
    </source>
</evidence>
<dbReference type="InterPro" id="IPR013788">
    <property type="entry name" value="Hemocyanin/hexamerin"/>
</dbReference>
<keyword evidence="10" id="KW-0325">Glycoprotein</keyword>
<dbReference type="AlphaFoldDB" id="A0A8J8W903"/>
<dbReference type="GO" id="GO:0031222">
    <property type="term" value="P:arabinan catabolic process"/>
    <property type="evidence" value="ECO:0007669"/>
    <property type="project" value="UniProtKB-UniPathway"/>
</dbReference>
<feature type="chain" id="PRO_5035166311" description="Arabinan endo-1,5-alpha-L-arabinosidase" evidence="18">
    <location>
        <begin position="19"/>
        <end position="366"/>
    </location>
</feature>
<keyword evidence="6" id="KW-0964">Secreted</keyword>
<dbReference type="GO" id="GO:0046558">
    <property type="term" value="F:arabinan endo-1,5-alpha-L-arabinosidase activity"/>
    <property type="evidence" value="ECO:0007669"/>
    <property type="project" value="UniProtKB-EC"/>
</dbReference>
<evidence type="ECO:0000256" key="17">
    <source>
        <dbReference type="PIRSR" id="PIRSR606710-2"/>
    </source>
</evidence>
<feature type="site" description="Important for catalytic activity, responsible for pKa modulation of the active site Glu and correct orientation of both the proton donor and substrate" evidence="17">
    <location>
        <position position="170"/>
    </location>
</feature>
<comment type="catalytic activity">
    <reaction evidence="1 15">
        <text>Endohydrolysis of (1-&gt;5)-alpha-arabinofuranosidic linkages in (1-&gt;5)-arabinans.</text>
        <dbReference type="EC" id="3.2.1.99"/>
    </reaction>
</comment>
<dbReference type="CDD" id="cd18831">
    <property type="entry name" value="GH43_AnAbnA-like"/>
    <property type="match status" value="1"/>
</dbReference>
<dbReference type="PROSITE" id="PS00210">
    <property type="entry name" value="HEMOCYANIN_2"/>
    <property type="match status" value="1"/>
</dbReference>
<dbReference type="PANTHER" id="PTHR43301:SF4">
    <property type="entry name" value="ARABINAN ENDO-1,5-ALPHA-L-ARABINOSIDASE B"/>
    <property type="match status" value="1"/>
</dbReference>
<evidence type="ECO:0000256" key="10">
    <source>
        <dbReference type="ARBA" id="ARBA00023180"/>
    </source>
</evidence>
<organism evidence="19 20">
    <name type="scientific">Penicillium ucsense</name>
    <dbReference type="NCBI Taxonomy" id="2839758"/>
    <lineage>
        <taxon>Eukaryota</taxon>
        <taxon>Fungi</taxon>
        <taxon>Dikarya</taxon>
        <taxon>Ascomycota</taxon>
        <taxon>Pezizomycotina</taxon>
        <taxon>Eurotiomycetes</taxon>
        <taxon>Eurotiomycetidae</taxon>
        <taxon>Eurotiales</taxon>
        <taxon>Aspergillaceae</taxon>
        <taxon>Penicillium</taxon>
    </lineage>
</organism>
<evidence type="ECO:0000256" key="2">
    <source>
        <dbReference type="ARBA" id="ARBA00004613"/>
    </source>
</evidence>
<dbReference type="InterPro" id="IPR006710">
    <property type="entry name" value="Glyco_hydro_43"/>
</dbReference>
<evidence type="ECO:0000256" key="7">
    <source>
        <dbReference type="ARBA" id="ARBA00022651"/>
    </source>
</evidence>
<dbReference type="PANTHER" id="PTHR43301">
    <property type="entry name" value="ARABINAN ENDO-1,5-ALPHA-L-ARABINOSIDASE"/>
    <property type="match status" value="1"/>
</dbReference>
<dbReference type="UniPathway" id="UPA00667"/>
<feature type="active site" description="Proton donor" evidence="16">
    <location>
        <position position="243"/>
    </location>
</feature>
<dbReference type="Proteomes" id="UP000631181">
    <property type="component" value="Unassembled WGS sequence"/>
</dbReference>
<dbReference type="InterPro" id="IPR023296">
    <property type="entry name" value="Glyco_hydro_beta-prop_sf"/>
</dbReference>
<evidence type="ECO:0000256" key="6">
    <source>
        <dbReference type="ARBA" id="ARBA00022525"/>
    </source>
</evidence>
<keyword evidence="11" id="KW-0119">Carbohydrate metabolism</keyword>
<comment type="pathway">
    <text evidence="3 15">Glycan metabolism; L-arabinan degradation.</text>
</comment>
<keyword evidence="13" id="KW-0624">Polysaccharide degradation</keyword>
<evidence type="ECO:0000256" key="13">
    <source>
        <dbReference type="ARBA" id="ARBA00023326"/>
    </source>
</evidence>
<reference evidence="19" key="1">
    <citation type="journal article" date="2020" name="Front. Microbiol.">
        <title>Gene regulatory networks of Penicillium echinulatum 2HH and Penicillium oxalicum 114-2 inferred by a computational biology approach.</title>
        <authorList>
            <person name="Lenz A.R."/>
            <person name="Galan-Vasquez E."/>
            <person name="Balbinot E."/>
            <person name="De Abreu F.P."/>
            <person name="De Oliveira N.S."/>
            <person name="Da Rosa L.O."/>
            <person name="De Avila E Silva S."/>
            <person name="Camassola M."/>
            <person name="Dillon A.J.P."/>
            <person name="Perez-Rueda E."/>
        </authorList>
    </citation>
    <scope>NUCLEOTIDE SEQUENCE</scope>
    <source>
        <strain evidence="19">S1M29</strain>
    </source>
</reference>
<keyword evidence="8 18" id="KW-0732">Signal</keyword>
<dbReference type="Gene3D" id="2.115.10.20">
    <property type="entry name" value="Glycosyl hydrolase domain, family 43"/>
    <property type="match status" value="1"/>
</dbReference>
<keyword evidence="20" id="KW-1185">Reference proteome</keyword>
<evidence type="ECO:0000256" key="12">
    <source>
        <dbReference type="ARBA" id="ARBA00023295"/>
    </source>
</evidence>
<dbReference type="InterPro" id="IPR016840">
    <property type="entry name" value="Glyco_hydro_43_endo_a_Ara-ase"/>
</dbReference>
<evidence type="ECO:0000256" key="5">
    <source>
        <dbReference type="ARBA" id="ARBA00012586"/>
    </source>
</evidence>
<keyword evidence="7" id="KW-0858">Xylan degradation</keyword>
<dbReference type="EC" id="3.2.1.99" evidence="5 15"/>
<comment type="function">
    <text evidence="14">Endo-1,5-alpha-L-arabinanase involved in degradation of pectin. Its preferred substrate is linear 1,5-alpha-L-arabinan.</text>
</comment>
<evidence type="ECO:0000256" key="3">
    <source>
        <dbReference type="ARBA" id="ARBA00004834"/>
    </source>
</evidence>
<sequence>MLLRLGLFSLALVTSSHCFGTHIEPRPNLLWINANQTFPPSRQTHQHTHDPSIILAHDTFYLYNVGEHIVIHTAPSLAGPWTRVGTVLDANSVIPKGDRAAPWAPTVVSLDGTYYCYYSVSKAGCRDSAVGVATSKSPGPGSWVDHGIVIQTGTGNGSEIAPYNVSNAIDPATLILANGSSFMTFGSYWTGIYQIPLSKTLLSPASTTHPAAQHLAYEPKAQGPPNPQADSICGDPTGPHAIEGAYTSYRDPYYYLWFSRGRCCDLDRGALPAEGAEYSIRVGRSEDPQGPYFDKAGHDLVDGGGTIIYGSNAQTYAPGGQGVVQVDGTDYLYYHYQNKSVSLSFSDALLGFNPLKYVNGWPVAQA</sequence>
<dbReference type="GO" id="GO:0045493">
    <property type="term" value="P:xylan catabolic process"/>
    <property type="evidence" value="ECO:0007669"/>
    <property type="project" value="UniProtKB-KW"/>
</dbReference>
<name>A0A8J8W903_9EURO</name>
<evidence type="ECO:0000256" key="11">
    <source>
        <dbReference type="ARBA" id="ARBA00023277"/>
    </source>
</evidence>
<evidence type="ECO:0000256" key="1">
    <source>
        <dbReference type="ARBA" id="ARBA00000375"/>
    </source>
</evidence>
<evidence type="ECO:0000256" key="15">
    <source>
        <dbReference type="PIRNR" id="PIRNR026534"/>
    </source>
</evidence>
<comment type="similarity">
    <text evidence="4 15">Belongs to the glycosyl hydrolase 43 family.</text>
</comment>
<accession>A0A8J8W903</accession>
<evidence type="ECO:0000313" key="20">
    <source>
        <dbReference type="Proteomes" id="UP000631181"/>
    </source>
</evidence>
<dbReference type="SUPFAM" id="SSF75005">
    <property type="entry name" value="Arabinanase/levansucrase/invertase"/>
    <property type="match status" value="1"/>
</dbReference>
<dbReference type="OrthoDB" id="195678at2759"/>
<protein>
    <recommendedName>
        <fullName evidence="5 15">Arabinan endo-1,5-alpha-L-arabinosidase</fullName>
        <ecNumber evidence="5 15">3.2.1.99</ecNumber>
    </recommendedName>
</protein>
<dbReference type="Pfam" id="PF04616">
    <property type="entry name" value="Glyco_hydro_43"/>
    <property type="match status" value="1"/>
</dbReference>
<evidence type="ECO:0000256" key="18">
    <source>
        <dbReference type="SAM" id="SignalP"/>
    </source>
</evidence>
<dbReference type="EMBL" id="WIWV01000002">
    <property type="protein sequence ID" value="KAF7719980.1"/>
    <property type="molecule type" value="Genomic_DNA"/>
</dbReference>
<evidence type="ECO:0000313" key="19">
    <source>
        <dbReference type="EMBL" id="KAF7719980.1"/>
    </source>
</evidence>
<dbReference type="PIRSF" id="PIRSF026534">
    <property type="entry name" value="Endo_alpha-L-arabinosidase"/>
    <property type="match status" value="1"/>
</dbReference>
<feature type="active site" description="Proton acceptor" evidence="16">
    <location>
        <position position="50"/>
    </location>
</feature>
<keyword evidence="12 15" id="KW-0326">Glycosidase</keyword>
<proteinExistence type="inferred from homology"/>
<comment type="caution">
    <text evidence="19">The sequence shown here is derived from an EMBL/GenBank/DDBJ whole genome shotgun (WGS) entry which is preliminary data.</text>
</comment>
<evidence type="ECO:0000256" key="16">
    <source>
        <dbReference type="PIRSR" id="PIRSR606710-1"/>
    </source>
</evidence>
<keyword evidence="9 15" id="KW-0378">Hydrolase</keyword>
<feature type="signal peptide" evidence="18">
    <location>
        <begin position="1"/>
        <end position="18"/>
    </location>
</feature>
<evidence type="ECO:0000256" key="4">
    <source>
        <dbReference type="ARBA" id="ARBA00009865"/>
    </source>
</evidence>
<gene>
    <name evidence="19" type="ORF">PECM_003294</name>
</gene>
<evidence type="ECO:0000256" key="9">
    <source>
        <dbReference type="ARBA" id="ARBA00022801"/>
    </source>
</evidence>
<evidence type="ECO:0000256" key="8">
    <source>
        <dbReference type="ARBA" id="ARBA00022729"/>
    </source>
</evidence>
<dbReference type="GO" id="GO:0005576">
    <property type="term" value="C:extracellular region"/>
    <property type="evidence" value="ECO:0007669"/>
    <property type="project" value="UniProtKB-SubCell"/>
</dbReference>
<dbReference type="InterPro" id="IPR050727">
    <property type="entry name" value="GH43_arabinanases"/>
</dbReference>
<comment type="subcellular location">
    <subcellularLocation>
        <location evidence="2">Secreted</location>
    </subcellularLocation>
</comment>